<reference evidence="3 4" key="1">
    <citation type="submission" date="2020-08" db="EMBL/GenBank/DDBJ databases">
        <title>Sequencing the genomes of 1000 actinobacteria strains.</title>
        <authorList>
            <person name="Klenk H.-P."/>
        </authorList>
    </citation>
    <scope>NUCLEOTIDE SEQUENCE [LARGE SCALE GENOMIC DNA]</scope>
    <source>
        <strain evidence="3 4">DSM 17294</strain>
    </source>
</reference>
<sequence>MELSVRTRVPAGRPDLSRSTVDARTRVGGQLPSLTGMRWIAAFAVFVYHVRNFGYFGPGHGGRLVNWAFGAGAAGVSFFFILSGFVLAWSARPTDQARRFWRRRLARVYPVHLVTAVIAAVLAYTLVPGLRPGSLNEAAANLLLVSSWKAEWWQALNPVSWSLVCEAFFYATFPLLYAGLRRLPARALFAIALASGALVMFLPWANTHYALGWTLYSSPPARLPEFVLGVALGLLVKAGAWRGPGLDVSLAITLIGYFLTAQVAPEYGYAACTVIGLSLLIPAAATTDLAGTPTFWRHPTLVRLGEWSFAFYMIHLLVMATTEAVLGTHPNYATAPALVATAATFTISLTLAWALHTHLETPARHLLLRPWHTHGLLRGVRLATPRRSTRLGSVMPHVDHPGRR</sequence>
<evidence type="ECO:0000313" key="3">
    <source>
        <dbReference type="EMBL" id="MBB5983687.1"/>
    </source>
</evidence>
<protein>
    <submittedName>
        <fullName evidence="3">Peptidoglycan/LPS O-acetylase OafA/YrhL</fullName>
    </submittedName>
</protein>
<accession>A0A841E5Q6</accession>
<feature type="transmembrane region" description="Helical" evidence="1">
    <location>
        <begin position="307"/>
        <end position="326"/>
    </location>
</feature>
<name>A0A841E5Q6_9ACTN</name>
<dbReference type="InterPro" id="IPR050879">
    <property type="entry name" value="Acyltransferase_3"/>
</dbReference>
<feature type="transmembrane region" description="Helical" evidence="1">
    <location>
        <begin position="332"/>
        <end position="355"/>
    </location>
</feature>
<feature type="transmembrane region" description="Helical" evidence="1">
    <location>
        <begin position="267"/>
        <end position="286"/>
    </location>
</feature>
<dbReference type="RefSeq" id="WP_184841879.1">
    <property type="nucleotide sequence ID" value="NZ_BAAAVN010000012.1"/>
</dbReference>
<dbReference type="GO" id="GO:0016747">
    <property type="term" value="F:acyltransferase activity, transferring groups other than amino-acyl groups"/>
    <property type="evidence" value="ECO:0007669"/>
    <property type="project" value="InterPro"/>
</dbReference>
<proteinExistence type="predicted"/>
<dbReference type="AlphaFoldDB" id="A0A841E5Q6"/>
<organism evidence="3 4">
    <name type="scientific">Kribbella solani</name>
    <dbReference type="NCBI Taxonomy" id="236067"/>
    <lineage>
        <taxon>Bacteria</taxon>
        <taxon>Bacillati</taxon>
        <taxon>Actinomycetota</taxon>
        <taxon>Actinomycetes</taxon>
        <taxon>Propionibacteriales</taxon>
        <taxon>Kribbellaceae</taxon>
        <taxon>Kribbella</taxon>
    </lineage>
</organism>
<keyword evidence="1" id="KW-0472">Membrane</keyword>
<keyword evidence="4" id="KW-1185">Reference proteome</keyword>
<evidence type="ECO:0000259" key="2">
    <source>
        <dbReference type="Pfam" id="PF01757"/>
    </source>
</evidence>
<keyword evidence="1" id="KW-1133">Transmembrane helix</keyword>
<keyword evidence="1" id="KW-0812">Transmembrane</keyword>
<feature type="domain" description="Acyltransferase 3" evidence="2">
    <location>
        <begin position="33"/>
        <end position="353"/>
    </location>
</feature>
<feature type="transmembrane region" description="Helical" evidence="1">
    <location>
        <begin position="64"/>
        <end position="87"/>
    </location>
</feature>
<dbReference type="Proteomes" id="UP000558997">
    <property type="component" value="Unassembled WGS sequence"/>
</dbReference>
<feature type="transmembrane region" description="Helical" evidence="1">
    <location>
        <begin position="187"/>
        <end position="205"/>
    </location>
</feature>
<dbReference type="PANTHER" id="PTHR23028:SF53">
    <property type="entry name" value="ACYL_TRANSF_3 DOMAIN-CONTAINING PROTEIN"/>
    <property type="match status" value="1"/>
</dbReference>
<dbReference type="InterPro" id="IPR002656">
    <property type="entry name" value="Acyl_transf_3_dom"/>
</dbReference>
<dbReference type="GO" id="GO:0009103">
    <property type="term" value="P:lipopolysaccharide biosynthetic process"/>
    <property type="evidence" value="ECO:0007669"/>
    <property type="project" value="TreeGrafter"/>
</dbReference>
<dbReference type="EMBL" id="JACHNF010000001">
    <property type="protein sequence ID" value="MBB5983687.1"/>
    <property type="molecule type" value="Genomic_DNA"/>
</dbReference>
<dbReference type="Pfam" id="PF01757">
    <property type="entry name" value="Acyl_transf_3"/>
    <property type="match status" value="1"/>
</dbReference>
<feature type="transmembrane region" description="Helical" evidence="1">
    <location>
        <begin position="159"/>
        <end position="180"/>
    </location>
</feature>
<dbReference type="PANTHER" id="PTHR23028">
    <property type="entry name" value="ACETYLTRANSFERASE"/>
    <property type="match status" value="1"/>
</dbReference>
<gene>
    <name evidence="3" type="ORF">HDA44_007028</name>
</gene>
<comment type="caution">
    <text evidence="3">The sequence shown here is derived from an EMBL/GenBank/DDBJ whole genome shotgun (WGS) entry which is preliminary data.</text>
</comment>
<feature type="transmembrane region" description="Helical" evidence="1">
    <location>
        <begin position="108"/>
        <end position="127"/>
    </location>
</feature>
<evidence type="ECO:0000256" key="1">
    <source>
        <dbReference type="SAM" id="Phobius"/>
    </source>
</evidence>
<dbReference type="GO" id="GO:0016020">
    <property type="term" value="C:membrane"/>
    <property type="evidence" value="ECO:0007669"/>
    <property type="project" value="TreeGrafter"/>
</dbReference>
<evidence type="ECO:0000313" key="4">
    <source>
        <dbReference type="Proteomes" id="UP000558997"/>
    </source>
</evidence>
<feature type="transmembrane region" description="Helical" evidence="1">
    <location>
        <begin position="39"/>
        <end position="58"/>
    </location>
</feature>